<evidence type="ECO:0000313" key="3">
    <source>
        <dbReference type="Proteomes" id="UP000588068"/>
    </source>
</evidence>
<protein>
    <submittedName>
        <fullName evidence="2">Uncharacterized protein</fullName>
    </submittedName>
</protein>
<feature type="compositionally biased region" description="Pro residues" evidence="1">
    <location>
        <begin position="124"/>
        <end position="133"/>
    </location>
</feature>
<dbReference type="RefSeq" id="WP_184330615.1">
    <property type="nucleotide sequence ID" value="NZ_JACHHZ010000002.1"/>
</dbReference>
<gene>
    <name evidence="2" type="ORF">HNQ60_001693</name>
</gene>
<name>A0A841HLE6_9GAMM</name>
<feature type="region of interest" description="Disordered" evidence="1">
    <location>
        <begin position="1"/>
        <end position="38"/>
    </location>
</feature>
<dbReference type="Proteomes" id="UP000588068">
    <property type="component" value="Unassembled WGS sequence"/>
</dbReference>
<reference evidence="2 3" key="1">
    <citation type="submission" date="2020-08" db="EMBL/GenBank/DDBJ databases">
        <title>Genomic Encyclopedia of Type Strains, Phase IV (KMG-IV): sequencing the most valuable type-strain genomes for metagenomic binning, comparative biology and taxonomic classification.</title>
        <authorList>
            <person name="Goeker M."/>
        </authorList>
    </citation>
    <scope>NUCLEOTIDE SEQUENCE [LARGE SCALE GENOMIC DNA]</scope>
    <source>
        <strain evidence="2 3">DSM 26723</strain>
    </source>
</reference>
<comment type="caution">
    <text evidence="2">The sequence shown here is derived from an EMBL/GenBank/DDBJ whole genome shotgun (WGS) entry which is preliminary data.</text>
</comment>
<sequence>MTDPKDKKPERAPPTAVGSQGTDKRSGRVAYDSRGNPTWEWQLETGVYSRDVSTQRLKKLDLGDLSIAETARHKKPEGLEGDQKAPLPGGGFNPYDNTPAKGSGGGFNPYNSAGSPGKNVRPAPGQPPPPTPRKPTDLKKLEEWMKLKKRVEENKEEDD</sequence>
<dbReference type="EMBL" id="JACHHZ010000002">
    <property type="protein sequence ID" value="MBB6092815.1"/>
    <property type="molecule type" value="Genomic_DNA"/>
</dbReference>
<feature type="region of interest" description="Disordered" evidence="1">
    <location>
        <begin position="61"/>
        <end position="140"/>
    </location>
</feature>
<feature type="compositionally biased region" description="Basic and acidic residues" evidence="1">
    <location>
        <begin position="1"/>
        <end position="11"/>
    </location>
</feature>
<accession>A0A841HLE6</accession>
<evidence type="ECO:0000313" key="2">
    <source>
        <dbReference type="EMBL" id="MBB6092815.1"/>
    </source>
</evidence>
<keyword evidence="3" id="KW-1185">Reference proteome</keyword>
<evidence type="ECO:0000256" key="1">
    <source>
        <dbReference type="SAM" id="MobiDB-lite"/>
    </source>
</evidence>
<proteinExistence type="predicted"/>
<dbReference type="AlphaFoldDB" id="A0A841HLE6"/>
<organism evidence="2 3">
    <name type="scientific">Povalibacter uvarum</name>
    <dbReference type="NCBI Taxonomy" id="732238"/>
    <lineage>
        <taxon>Bacteria</taxon>
        <taxon>Pseudomonadati</taxon>
        <taxon>Pseudomonadota</taxon>
        <taxon>Gammaproteobacteria</taxon>
        <taxon>Steroidobacterales</taxon>
        <taxon>Steroidobacteraceae</taxon>
        <taxon>Povalibacter</taxon>
    </lineage>
</organism>